<evidence type="ECO:0000313" key="3">
    <source>
        <dbReference type="EMBL" id="SQB11081.1"/>
    </source>
</evidence>
<dbReference type="Proteomes" id="UP000095512">
    <property type="component" value="Unassembled WGS sequence"/>
</dbReference>
<evidence type="ECO:0000256" key="1">
    <source>
        <dbReference type="SAM" id="MobiDB-lite"/>
    </source>
</evidence>
<reference evidence="2 4" key="1">
    <citation type="submission" date="2015-09" db="EMBL/GenBank/DDBJ databases">
        <authorList>
            <consortium name="Pathogen Informatics"/>
        </authorList>
    </citation>
    <scope>NUCLEOTIDE SEQUENCE [LARGE SCALE GENOMIC DNA]</scope>
    <source>
        <strain evidence="2 4">2789STDY5834865</strain>
    </source>
</reference>
<feature type="region of interest" description="Disordered" evidence="1">
    <location>
        <begin position="189"/>
        <end position="212"/>
    </location>
</feature>
<protein>
    <submittedName>
        <fullName evidence="2">Uncharacterized protein</fullName>
    </submittedName>
</protein>
<gene>
    <name evidence="2" type="ORF">ERS852480_03404</name>
    <name evidence="3" type="ORF">NCTC11224_02431</name>
</gene>
<dbReference type="RefSeq" id="WP_022201870.1">
    <property type="nucleotide sequence ID" value="NZ_CATYWZ010000084.1"/>
</dbReference>
<accession>A0A174NFL0</accession>
<dbReference type="AlphaFoldDB" id="A0A174NFL0"/>
<dbReference type="Proteomes" id="UP000251853">
    <property type="component" value="Unassembled WGS sequence"/>
</dbReference>
<reference evidence="3 5" key="2">
    <citation type="submission" date="2018-06" db="EMBL/GenBank/DDBJ databases">
        <authorList>
            <consortium name="Pathogen Informatics"/>
            <person name="Doyle S."/>
        </authorList>
    </citation>
    <scope>NUCLEOTIDE SEQUENCE [LARGE SCALE GENOMIC DNA]</scope>
    <source>
        <strain evidence="3 5">NCTC11224</strain>
    </source>
</reference>
<evidence type="ECO:0000313" key="5">
    <source>
        <dbReference type="Proteomes" id="UP000251853"/>
    </source>
</evidence>
<dbReference type="EMBL" id="CZAB01000035">
    <property type="protein sequence ID" value="CUP47462.1"/>
    <property type="molecule type" value="Genomic_DNA"/>
</dbReference>
<dbReference type="EMBL" id="UAVW01000009">
    <property type="protein sequence ID" value="SQB11081.1"/>
    <property type="molecule type" value="Genomic_DNA"/>
</dbReference>
<keyword evidence="5" id="KW-1185">Reference proteome</keyword>
<proteinExistence type="predicted"/>
<name>A0A174NFL0_9FIRM</name>
<organism evidence="2 4">
    <name type="scientific">Enterocloster clostridioformis</name>
    <dbReference type="NCBI Taxonomy" id="1531"/>
    <lineage>
        <taxon>Bacteria</taxon>
        <taxon>Bacillati</taxon>
        <taxon>Bacillota</taxon>
        <taxon>Clostridia</taxon>
        <taxon>Lachnospirales</taxon>
        <taxon>Lachnospiraceae</taxon>
        <taxon>Enterocloster</taxon>
    </lineage>
</organism>
<evidence type="ECO:0000313" key="4">
    <source>
        <dbReference type="Proteomes" id="UP000095512"/>
    </source>
</evidence>
<evidence type="ECO:0000313" key="2">
    <source>
        <dbReference type="EMBL" id="CUP47462.1"/>
    </source>
</evidence>
<sequence length="212" mass="23906">MKGGTLNDSTDPLLTYSLQKYGVITDNLIPSLEGSGFSGWKVVESSDAGFKPDQLYQASEINNHEFTGNVAFEAVWDINMYTVNVEMVNKEVPANVLDSKLWSRCPLGRDPEADGRLNGLIPESIDGTDGNHYIYTGMMYKSYEPVQGVRKNGTAVTLRISEETAVRFWRKRRLRRRIRQKVCIRRCRSRSSYPGGNPVPLAEAPENRYGSY</sequence>